<evidence type="ECO:0008006" key="3">
    <source>
        <dbReference type="Google" id="ProtNLM"/>
    </source>
</evidence>
<sequence length="457" mass="53385">MAKLIKNNRILLNNNDFPHEEASMKVLLAKERIFKLIQAWDEKQIESWSFPKLLPQFLNDSRTIEQAANLAVQQKQEEHADYEEMLQDREKFMQDTQTFLEKFNRYSFGVTPRVLSIDWEKISNIKYVFTKPEEIPELMCKLLEDVQNNHVELAVYINSPSWNRPTFFFDNDEEDSILYKEYLEKFSDAITTVLATEEPEYSPSMSDDESIFDEDVSIEDFKVYSNPVFDDEIDLHHFNAESDFVKSLSNRDTLIESSLKFDYLTEFSGALMPTSIVDKERIRREHEEYISLIEKLFAINSFPHPEEIDIFTGTDELLPLSIESDDYDSEEDIHFLEELIVYDSILFPKNESSDFDHQDDPSFPRPPPEPPNVEFDFKPNSREVISVVMNNIDELNEDECFNPGGEINVFANVEDDDYFPFIFVIRIFLPYLIYPKVSPLLLSAGSEDTLFNPGISV</sequence>
<gene>
    <name evidence="2" type="ORF">Tci_039825</name>
</gene>
<comment type="caution">
    <text evidence="2">The sequence shown here is derived from an EMBL/GenBank/DDBJ whole genome shotgun (WGS) entry which is preliminary data.</text>
</comment>
<reference evidence="2" key="1">
    <citation type="journal article" date="2019" name="Sci. Rep.">
        <title>Draft genome of Tanacetum cinerariifolium, the natural source of mosquito coil.</title>
        <authorList>
            <person name="Yamashiro T."/>
            <person name="Shiraishi A."/>
            <person name="Satake H."/>
            <person name="Nakayama K."/>
        </authorList>
    </citation>
    <scope>NUCLEOTIDE SEQUENCE</scope>
</reference>
<dbReference type="EMBL" id="BKCJ010005641">
    <property type="protein sequence ID" value="GEU67847.1"/>
    <property type="molecule type" value="Genomic_DNA"/>
</dbReference>
<evidence type="ECO:0000256" key="1">
    <source>
        <dbReference type="SAM" id="MobiDB-lite"/>
    </source>
</evidence>
<dbReference type="AlphaFoldDB" id="A0A6L2M3S3"/>
<protein>
    <recommendedName>
        <fullName evidence="3">Reverse transcriptase domain-containing protein</fullName>
    </recommendedName>
</protein>
<name>A0A6L2M3S3_TANCI</name>
<feature type="compositionally biased region" description="Basic and acidic residues" evidence="1">
    <location>
        <begin position="353"/>
        <end position="362"/>
    </location>
</feature>
<feature type="region of interest" description="Disordered" evidence="1">
    <location>
        <begin position="353"/>
        <end position="372"/>
    </location>
</feature>
<organism evidence="2">
    <name type="scientific">Tanacetum cinerariifolium</name>
    <name type="common">Dalmatian daisy</name>
    <name type="synonym">Chrysanthemum cinerariifolium</name>
    <dbReference type="NCBI Taxonomy" id="118510"/>
    <lineage>
        <taxon>Eukaryota</taxon>
        <taxon>Viridiplantae</taxon>
        <taxon>Streptophyta</taxon>
        <taxon>Embryophyta</taxon>
        <taxon>Tracheophyta</taxon>
        <taxon>Spermatophyta</taxon>
        <taxon>Magnoliopsida</taxon>
        <taxon>eudicotyledons</taxon>
        <taxon>Gunneridae</taxon>
        <taxon>Pentapetalae</taxon>
        <taxon>asterids</taxon>
        <taxon>campanulids</taxon>
        <taxon>Asterales</taxon>
        <taxon>Asteraceae</taxon>
        <taxon>Asteroideae</taxon>
        <taxon>Anthemideae</taxon>
        <taxon>Anthemidinae</taxon>
        <taxon>Tanacetum</taxon>
    </lineage>
</organism>
<accession>A0A6L2M3S3</accession>
<proteinExistence type="predicted"/>
<evidence type="ECO:0000313" key="2">
    <source>
        <dbReference type="EMBL" id="GEU67847.1"/>
    </source>
</evidence>